<comment type="caution">
    <text evidence="5">The sequence shown here is derived from an EMBL/GenBank/DDBJ whole genome shotgun (WGS) entry which is preliminary data.</text>
</comment>
<dbReference type="Pfam" id="PF00486">
    <property type="entry name" value="Trans_reg_C"/>
    <property type="match status" value="1"/>
</dbReference>
<dbReference type="EMBL" id="VSSQ01132751">
    <property type="protein sequence ID" value="MPN59117.1"/>
    <property type="molecule type" value="Genomic_DNA"/>
</dbReference>
<dbReference type="PROSITE" id="PS51755">
    <property type="entry name" value="OMPR_PHOB"/>
    <property type="match status" value="1"/>
</dbReference>
<name>A0A645J6U3_9ZZZZ</name>
<keyword evidence="1" id="KW-0597">Phosphoprotein</keyword>
<dbReference type="Gene3D" id="1.10.10.10">
    <property type="entry name" value="Winged helix-like DNA-binding domain superfamily/Winged helix DNA-binding domain"/>
    <property type="match status" value="1"/>
</dbReference>
<evidence type="ECO:0000256" key="3">
    <source>
        <dbReference type="ARBA" id="ARBA00023125"/>
    </source>
</evidence>
<dbReference type="CDD" id="cd00383">
    <property type="entry name" value="trans_reg_C"/>
    <property type="match status" value="1"/>
</dbReference>
<protein>
    <submittedName>
        <fullName evidence="5">Transcriptional regulatory protein SrrA</fullName>
    </submittedName>
</protein>
<dbReference type="InterPro" id="IPR001867">
    <property type="entry name" value="OmpR/PhoB-type_DNA-bd"/>
</dbReference>
<dbReference type="GO" id="GO:0000976">
    <property type="term" value="F:transcription cis-regulatory region binding"/>
    <property type="evidence" value="ECO:0007669"/>
    <property type="project" value="TreeGrafter"/>
</dbReference>
<dbReference type="SMART" id="SM00862">
    <property type="entry name" value="Trans_reg_C"/>
    <property type="match status" value="1"/>
</dbReference>
<reference evidence="5" key="1">
    <citation type="submission" date="2019-08" db="EMBL/GenBank/DDBJ databases">
        <authorList>
            <person name="Kucharzyk K."/>
            <person name="Murdoch R.W."/>
            <person name="Higgins S."/>
            <person name="Loffler F."/>
        </authorList>
    </citation>
    <scope>NUCLEOTIDE SEQUENCE</scope>
</reference>
<dbReference type="AlphaFoldDB" id="A0A645J6U3"/>
<keyword evidence="2" id="KW-0902">Two-component regulatory system</keyword>
<evidence type="ECO:0000313" key="5">
    <source>
        <dbReference type="EMBL" id="MPN59117.1"/>
    </source>
</evidence>
<dbReference type="SUPFAM" id="SSF46894">
    <property type="entry name" value="C-terminal effector domain of the bipartite response regulators"/>
    <property type="match status" value="1"/>
</dbReference>
<keyword evidence="3" id="KW-0238">DNA-binding</keyword>
<evidence type="ECO:0000259" key="4">
    <source>
        <dbReference type="PROSITE" id="PS51755"/>
    </source>
</evidence>
<dbReference type="GO" id="GO:0005829">
    <property type="term" value="C:cytosol"/>
    <property type="evidence" value="ECO:0007669"/>
    <property type="project" value="TreeGrafter"/>
</dbReference>
<evidence type="ECO:0000256" key="1">
    <source>
        <dbReference type="ARBA" id="ARBA00022553"/>
    </source>
</evidence>
<organism evidence="5">
    <name type="scientific">bioreactor metagenome</name>
    <dbReference type="NCBI Taxonomy" id="1076179"/>
    <lineage>
        <taxon>unclassified sequences</taxon>
        <taxon>metagenomes</taxon>
        <taxon>ecological metagenomes</taxon>
    </lineage>
</organism>
<accession>A0A645J6U3</accession>
<gene>
    <name evidence="5" type="primary">srrA_95</name>
    <name evidence="5" type="ORF">SDC9_206835</name>
</gene>
<dbReference type="PANTHER" id="PTHR48111:SF73">
    <property type="entry name" value="ALKALINE PHOSPHATASE SYNTHESIS TRANSCRIPTIONAL REGULATORY PROTEIN PHOP"/>
    <property type="match status" value="1"/>
</dbReference>
<dbReference type="InterPro" id="IPR036388">
    <property type="entry name" value="WH-like_DNA-bd_sf"/>
</dbReference>
<dbReference type="InterPro" id="IPR039420">
    <property type="entry name" value="WalR-like"/>
</dbReference>
<dbReference type="GO" id="GO:0000156">
    <property type="term" value="F:phosphorelay response regulator activity"/>
    <property type="evidence" value="ECO:0007669"/>
    <property type="project" value="TreeGrafter"/>
</dbReference>
<feature type="domain" description="OmpR/PhoB-type" evidence="4">
    <location>
        <begin position="16"/>
        <end position="112"/>
    </location>
</feature>
<dbReference type="GO" id="GO:0006355">
    <property type="term" value="P:regulation of DNA-templated transcription"/>
    <property type="evidence" value="ECO:0007669"/>
    <property type="project" value="InterPro"/>
</dbReference>
<evidence type="ECO:0000256" key="2">
    <source>
        <dbReference type="ARBA" id="ARBA00023012"/>
    </source>
</evidence>
<dbReference type="PANTHER" id="PTHR48111">
    <property type="entry name" value="REGULATOR OF RPOS"/>
    <property type="match status" value="1"/>
</dbReference>
<proteinExistence type="predicted"/>
<dbReference type="GO" id="GO:0032993">
    <property type="term" value="C:protein-DNA complex"/>
    <property type="evidence" value="ECO:0007669"/>
    <property type="project" value="TreeGrafter"/>
</dbReference>
<dbReference type="FunFam" id="1.10.10.10:FF:000018">
    <property type="entry name" value="DNA-binding response regulator ResD"/>
    <property type="match status" value="1"/>
</dbReference>
<sequence length="113" mass="13144">MARVAALLKRTATPQEKNINMSGIYIDNSARKVFINDKEIFLTPKEFELLLYLMENENIALSREKILNAVWDYDYFGGLRTVDTHIKQLRAKLEDKGDCIKTVRSIGYRFEVL</sequence>
<dbReference type="InterPro" id="IPR016032">
    <property type="entry name" value="Sig_transdc_resp-reg_C-effctor"/>
</dbReference>